<name>A0A974DB91_XENLA</name>
<evidence type="ECO:0000313" key="3">
    <source>
        <dbReference type="Proteomes" id="UP000694892"/>
    </source>
</evidence>
<protein>
    <submittedName>
        <fullName evidence="2">Uncharacterized protein</fullName>
    </submittedName>
</protein>
<dbReference type="Proteomes" id="UP000694892">
    <property type="component" value="Chromosome 3S"/>
</dbReference>
<feature type="compositionally biased region" description="Pro residues" evidence="1">
    <location>
        <begin position="320"/>
        <end position="336"/>
    </location>
</feature>
<proteinExistence type="predicted"/>
<organism evidence="2 3">
    <name type="scientific">Xenopus laevis</name>
    <name type="common">African clawed frog</name>
    <dbReference type="NCBI Taxonomy" id="8355"/>
    <lineage>
        <taxon>Eukaryota</taxon>
        <taxon>Metazoa</taxon>
        <taxon>Chordata</taxon>
        <taxon>Craniata</taxon>
        <taxon>Vertebrata</taxon>
        <taxon>Euteleostomi</taxon>
        <taxon>Amphibia</taxon>
        <taxon>Batrachia</taxon>
        <taxon>Anura</taxon>
        <taxon>Pipoidea</taxon>
        <taxon>Pipidae</taxon>
        <taxon>Xenopodinae</taxon>
        <taxon>Xenopus</taxon>
        <taxon>Xenopus</taxon>
    </lineage>
</organism>
<evidence type="ECO:0000256" key="1">
    <source>
        <dbReference type="SAM" id="MobiDB-lite"/>
    </source>
</evidence>
<feature type="compositionally biased region" description="Polar residues" evidence="1">
    <location>
        <begin position="267"/>
        <end position="286"/>
    </location>
</feature>
<dbReference type="AlphaFoldDB" id="A0A974DB91"/>
<accession>A0A974DB91</accession>
<gene>
    <name evidence="2" type="ORF">XELAEV_18021520mg</name>
</gene>
<feature type="region of interest" description="Disordered" evidence="1">
    <location>
        <begin position="239"/>
        <end position="355"/>
    </location>
</feature>
<sequence>SQGRGFRLGGSISRYTSLRHSSSLASVRFRWRQSFSRAVTVGALLGLRRSLTSRPATIFVKRLCRERTCVSPLHLFVPVDFRRLLRNKPEDFYIAPVQGAAPSRTTAVANPRADLPDFTTNCPAAAGIVEDYTTFFIPGWADAEETLTGAPLFSDEDIEDVNFGLRYIWAGTYGEKLNVHFNRIVVPYCGHCTRELSTETCNFHSSCPYCFHECWLGPYVLYADPKKGIKTKSIATDTDGLSSVSGDSAPAPVPAYPHHLSSVRPPNIQSLPTPLKSLSISQSQGVGASGDAATKSEDPRVPPRGRGSTMRRNPDVVPRPITPRPATPKPATPRPATPKQTTAPKDEASSTVVPSVCSNSQQPVACLSTPLLSPEAQGFWVAQGRADPKKARTVSRVQRIINARVRDRWGYPMPYAPEWVYDEVEKNLEEWLYGELLKKTDVGPKGLFQSDPQKRQRDMVFLCDTLSEWWYGRTILKHHVKSCGKFQEDRFFSLSSTLPNGGKVEKPHPSYYLSYEHTLEKYGVNV</sequence>
<dbReference type="EMBL" id="CM004471">
    <property type="protein sequence ID" value="OCT87821.1"/>
    <property type="molecule type" value="Genomic_DNA"/>
</dbReference>
<evidence type="ECO:0000313" key="2">
    <source>
        <dbReference type="EMBL" id="OCT87821.1"/>
    </source>
</evidence>
<feature type="non-terminal residue" evidence="2">
    <location>
        <position position="1"/>
    </location>
</feature>
<reference evidence="3" key="1">
    <citation type="journal article" date="2016" name="Nature">
        <title>Genome evolution in the allotetraploid frog Xenopus laevis.</title>
        <authorList>
            <person name="Session A.M."/>
            <person name="Uno Y."/>
            <person name="Kwon T."/>
            <person name="Chapman J.A."/>
            <person name="Toyoda A."/>
            <person name="Takahashi S."/>
            <person name="Fukui A."/>
            <person name="Hikosaka A."/>
            <person name="Suzuki A."/>
            <person name="Kondo M."/>
            <person name="van Heeringen S.J."/>
            <person name="Quigley I."/>
            <person name="Heinz S."/>
            <person name="Ogino H."/>
            <person name="Ochi H."/>
            <person name="Hellsten U."/>
            <person name="Lyons J.B."/>
            <person name="Simakov O."/>
            <person name="Putnam N."/>
            <person name="Stites J."/>
            <person name="Kuroki Y."/>
            <person name="Tanaka T."/>
            <person name="Michiue T."/>
            <person name="Watanabe M."/>
            <person name="Bogdanovic O."/>
            <person name="Lister R."/>
            <person name="Georgiou G."/>
            <person name="Paranjpe S.S."/>
            <person name="van Kruijsbergen I."/>
            <person name="Shu S."/>
            <person name="Carlson J."/>
            <person name="Kinoshita T."/>
            <person name="Ohta Y."/>
            <person name="Mawaribuchi S."/>
            <person name="Jenkins J."/>
            <person name="Grimwood J."/>
            <person name="Schmutz J."/>
            <person name="Mitros T."/>
            <person name="Mozaffari S.V."/>
            <person name="Suzuki Y."/>
            <person name="Haramoto Y."/>
            <person name="Yamamoto T.S."/>
            <person name="Takagi C."/>
            <person name="Heald R."/>
            <person name="Miller K."/>
            <person name="Haudenschild C."/>
            <person name="Kitzman J."/>
            <person name="Nakayama T."/>
            <person name="Izutsu Y."/>
            <person name="Robert J."/>
            <person name="Fortriede J."/>
            <person name="Burns K."/>
            <person name="Lotay V."/>
            <person name="Karimi K."/>
            <person name="Yasuoka Y."/>
            <person name="Dichmann D.S."/>
            <person name="Flajnik M.F."/>
            <person name="Houston D.W."/>
            <person name="Shendure J."/>
            <person name="DuPasquier L."/>
            <person name="Vize P.D."/>
            <person name="Zorn A.M."/>
            <person name="Ito M."/>
            <person name="Marcotte E.M."/>
            <person name="Wallingford J.B."/>
            <person name="Ito Y."/>
            <person name="Asashima M."/>
            <person name="Ueno N."/>
            <person name="Matsuda Y."/>
            <person name="Veenstra G.J."/>
            <person name="Fujiyama A."/>
            <person name="Harland R.M."/>
            <person name="Taira M."/>
            <person name="Rokhsar D.S."/>
        </authorList>
    </citation>
    <scope>NUCLEOTIDE SEQUENCE [LARGE SCALE GENOMIC DNA]</scope>
    <source>
        <strain evidence="3">J</strain>
    </source>
</reference>